<dbReference type="InterPro" id="IPR008988">
    <property type="entry name" value="Transcriptional_repressor_C"/>
</dbReference>
<dbReference type="SUPFAM" id="SSF50037">
    <property type="entry name" value="C-terminal domain of transcriptional repressors"/>
    <property type="match status" value="1"/>
</dbReference>
<feature type="domain" description="BPL/LPL catalytic" evidence="7">
    <location>
        <begin position="10"/>
        <end position="190"/>
    </location>
</feature>
<dbReference type="Proteomes" id="UP000586722">
    <property type="component" value="Unassembled WGS sequence"/>
</dbReference>
<dbReference type="RefSeq" id="WP_161708200.1">
    <property type="nucleotide sequence ID" value="NZ_JAABLQ010000001.1"/>
</dbReference>
<dbReference type="Gene3D" id="3.30.930.10">
    <property type="entry name" value="Bira Bifunctional Protein, Domain 2"/>
    <property type="match status" value="1"/>
</dbReference>
<gene>
    <name evidence="8" type="ORF">GWI72_06865</name>
</gene>
<keyword evidence="2" id="KW-0547">Nucleotide-binding</keyword>
<dbReference type="NCBIfam" id="TIGR00121">
    <property type="entry name" value="birA_ligase"/>
    <property type="match status" value="1"/>
</dbReference>
<dbReference type="EMBL" id="JAABLQ010000001">
    <property type="protein sequence ID" value="NBN77989.1"/>
    <property type="molecule type" value="Genomic_DNA"/>
</dbReference>
<proteinExistence type="predicted"/>
<dbReference type="InterPro" id="IPR004143">
    <property type="entry name" value="BPL_LPL_catalytic"/>
</dbReference>
<evidence type="ECO:0000256" key="5">
    <source>
        <dbReference type="ARBA" id="ARBA00024227"/>
    </source>
</evidence>
<evidence type="ECO:0000256" key="2">
    <source>
        <dbReference type="ARBA" id="ARBA00022741"/>
    </source>
</evidence>
<reference evidence="9" key="1">
    <citation type="submission" date="2020-01" db="EMBL/GenBank/DDBJ databases">
        <authorList>
            <person name="Fang Y."/>
            <person name="Sun R."/>
            <person name="Nie L."/>
            <person name="He J."/>
            <person name="Hao L."/>
            <person name="Wang L."/>
            <person name="Su S."/>
            <person name="Lv E."/>
            <person name="Zhang Z."/>
            <person name="Xie R."/>
            <person name="Liu H."/>
        </authorList>
    </citation>
    <scope>NUCLEOTIDE SEQUENCE [LARGE SCALE GENOMIC DNA]</scope>
    <source>
        <strain evidence="9">XCT-53</strain>
    </source>
</reference>
<dbReference type="GO" id="GO:0004077">
    <property type="term" value="F:biotin--[biotin carboxyl-carrier protein] ligase activity"/>
    <property type="evidence" value="ECO:0007669"/>
    <property type="project" value="UniProtKB-EC"/>
</dbReference>
<keyword evidence="9" id="KW-1185">Reference proteome</keyword>
<protein>
    <recommendedName>
        <fullName evidence="5">biotin--[biotin carboxyl-carrier protein] ligase</fullName>
        <ecNumber evidence="5">6.3.4.15</ecNumber>
    </recommendedName>
</protein>
<dbReference type="PROSITE" id="PS51733">
    <property type="entry name" value="BPL_LPL_CATALYTIC"/>
    <property type="match status" value="1"/>
</dbReference>
<dbReference type="GO" id="GO:0005524">
    <property type="term" value="F:ATP binding"/>
    <property type="evidence" value="ECO:0007669"/>
    <property type="project" value="UniProtKB-KW"/>
</dbReference>
<dbReference type="InterPro" id="IPR003142">
    <property type="entry name" value="BPL_C"/>
</dbReference>
<dbReference type="Gene3D" id="2.30.30.100">
    <property type="match status" value="1"/>
</dbReference>
<dbReference type="AlphaFoldDB" id="A0A7X5F1V5"/>
<dbReference type="PANTHER" id="PTHR12835:SF5">
    <property type="entry name" value="BIOTIN--PROTEIN LIGASE"/>
    <property type="match status" value="1"/>
</dbReference>
<evidence type="ECO:0000256" key="6">
    <source>
        <dbReference type="ARBA" id="ARBA00047846"/>
    </source>
</evidence>
<evidence type="ECO:0000256" key="4">
    <source>
        <dbReference type="ARBA" id="ARBA00023267"/>
    </source>
</evidence>
<dbReference type="GO" id="GO:0005737">
    <property type="term" value="C:cytoplasm"/>
    <property type="evidence" value="ECO:0007669"/>
    <property type="project" value="TreeGrafter"/>
</dbReference>
<evidence type="ECO:0000313" key="9">
    <source>
        <dbReference type="Proteomes" id="UP000586722"/>
    </source>
</evidence>
<dbReference type="Pfam" id="PF02237">
    <property type="entry name" value="BPL_C"/>
    <property type="match status" value="1"/>
</dbReference>
<evidence type="ECO:0000313" key="8">
    <source>
        <dbReference type="EMBL" id="NBN77989.1"/>
    </source>
</evidence>
<dbReference type="SUPFAM" id="SSF55681">
    <property type="entry name" value="Class II aaRS and biotin synthetases"/>
    <property type="match status" value="1"/>
</dbReference>
<comment type="catalytic activity">
    <reaction evidence="6">
        <text>biotin + L-lysyl-[protein] + ATP = N(6)-biotinyl-L-lysyl-[protein] + AMP + diphosphate + H(+)</text>
        <dbReference type="Rhea" id="RHEA:11756"/>
        <dbReference type="Rhea" id="RHEA-COMP:9752"/>
        <dbReference type="Rhea" id="RHEA-COMP:10505"/>
        <dbReference type="ChEBI" id="CHEBI:15378"/>
        <dbReference type="ChEBI" id="CHEBI:29969"/>
        <dbReference type="ChEBI" id="CHEBI:30616"/>
        <dbReference type="ChEBI" id="CHEBI:33019"/>
        <dbReference type="ChEBI" id="CHEBI:57586"/>
        <dbReference type="ChEBI" id="CHEBI:83144"/>
        <dbReference type="ChEBI" id="CHEBI:456215"/>
        <dbReference type="EC" id="6.3.4.15"/>
    </reaction>
</comment>
<evidence type="ECO:0000256" key="3">
    <source>
        <dbReference type="ARBA" id="ARBA00022840"/>
    </source>
</evidence>
<sequence length="259" mass="27537">MSALLAFGPVPQAPGFRFERHAALPSTNSAAMEAARAGQGDRLWVLADQQTAGRGRRGRSWSSPVGNLFASVLLIDPGPRARIGELPLVAAVALADAVDRAVGAFGLARLKWPNDLLVGEAKLSGILLEAEPLADGRLAVVCGFGVNCVTHPDPEHYAATDLAALGYRVEAEGMFACLAASLAHWLDTWSRSGFAPVRSAWLQRALRLGEEITVRLPAEELVGRFKDIDPRGQLVLALAGGQTRTISAGDVFFGPRPER</sequence>
<evidence type="ECO:0000259" key="7">
    <source>
        <dbReference type="PROSITE" id="PS51733"/>
    </source>
</evidence>
<dbReference type="Pfam" id="PF03099">
    <property type="entry name" value="BPL_LplA_LipB"/>
    <property type="match status" value="1"/>
</dbReference>
<organism evidence="8 9">
    <name type="scientific">Pannonibacter tanglangensis</name>
    <dbReference type="NCBI Taxonomy" id="2750084"/>
    <lineage>
        <taxon>Bacteria</taxon>
        <taxon>Pseudomonadati</taxon>
        <taxon>Pseudomonadota</taxon>
        <taxon>Alphaproteobacteria</taxon>
        <taxon>Hyphomicrobiales</taxon>
        <taxon>Stappiaceae</taxon>
        <taxon>Pannonibacter</taxon>
    </lineage>
</organism>
<comment type="caution">
    <text evidence="8">The sequence shown here is derived from an EMBL/GenBank/DDBJ whole genome shotgun (WGS) entry which is preliminary data.</text>
</comment>
<dbReference type="PANTHER" id="PTHR12835">
    <property type="entry name" value="BIOTIN PROTEIN LIGASE"/>
    <property type="match status" value="1"/>
</dbReference>
<keyword evidence="4" id="KW-0092">Biotin</keyword>
<accession>A0A7X5F1V5</accession>
<dbReference type="InterPro" id="IPR045864">
    <property type="entry name" value="aa-tRNA-synth_II/BPL/LPL"/>
</dbReference>
<keyword evidence="1 8" id="KW-0436">Ligase</keyword>
<evidence type="ECO:0000256" key="1">
    <source>
        <dbReference type="ARBA" id="ARBA00022598"/>
    </source>
</evidence>
<dbReference type="InterPro" id="IPR004408">
    <property type="entry name" value="Biotin_CoA_COase_ligase"/>
</dbReference>
<name>A0A7X5F1V5_9HYPH</name>
<keyword evidence="3" id="KW-0067">ATP-binding</keyword>
<dbReference type="EC" id="6.3.4.15" evidence="5"/>
<dbReference type="CDD" id="cd16442">
    <property type="entry name" value="BPL"/>
    <property type="match status" value="1"/>
</dbReference>